<reference evidence="2" key="1">
    <citation type="submission" date="2024-05" db="EMBL/GenBank/DDBJ databases">
        <title>Planctomycetes of the genus Singulisphaera possess chitinolytic capabilities.</title>
        <authorList>
            <person name="Ivanova A."/>
        </authorList>
    </citation>
    <scope>NUCLEOTIDE SEQUENCE</scope>
    <source>
        <strain evidence="2">Ch08T</strain>
    </source>
</reference>
<feature type="compositionally biased region" description="Polar residues" evidence="1">
    <location>
        <begin position="307"/>
        <end position="317"/>
    </location>
</feature>
<dbReference type="SUPFAM" id="SSF110296">
    <property type="entry name" value="Oligoxyloglucan reducing end-specific cellobiohydrolase"/>
    <property type="match status" value="1"/>
</dbReference>
<evidence type="ECO:0000256" key="1">
    <source>
        <dbReference type="SAM" id="MobiDB-lite"/>
    </source>
</evidence>
<evidence type="ECO:0000313" key="2">
    <source>
        <dbReference type="EMBL" id="XBH04718.1"/>
    </source>
</evidence>
<dbReference type="EMBL" id="CP155447">
    <property type="protein sequence ID" value="XBH04718.1"/>
    <property type="molecule type" value="Genomic_DNA"/>
</dbReference>
<proteinExistence type="predicted"/>
<dbReference type="Gene3D" id="2.130.10.10">
    <property type="entry name" value="YVTN repeat-like/Quinoprotein amine dehydrogenase"/>
    <property type="match status" value="1"/>
</dbReference>
<dbReference type="InterPro" id="IPR015943">
    <property type="entry name" value="WD40/YVTN_repeat-like_dom_sf"/>
</dbReference>
<protein>
    <recommendedName>
        <fullName evidence="3">Photosynthesis system II assembly factor Ycf48/Hcf136-like domain-containing protein</fullName>
    </recommendedName>
</protein>
<evidence type="ECO:0008006" key="3">
    <source>
        <dbReference type="Google" id="ProtNLM"/>
    </source>
</evidence>
<gene>
    <name evidence="2" type="ORF">V5E97_01505</name>
</gene>
<accession>A0AAU7CGZ9</accession>
<dbReference type="RefSeq" id="WP_406697511.1">
    <property type="nucleotide sequence ID" value="NZ_CP155447.1"/>
</dbReference>
<name>A0AAU7CGZ9_9BACT</name>
<dbReference type="AlphaFoldDB" id="A0AAU7CGZ9"/>
<feature type="region of interest" description="Disordered" evidence="1">
    <location>
        <begin position="270"/>
        <end position="317"/>
    </location>
</feature>
<sequence length="317" mass="33172">MILIGTDDGIYRWFEGASWPVFHSLQNRSIVDLASPEPGILLALDRAGQVLESINHGQDWRTIPLSEGAGSPTALAAWGTPPFIVLGTRTQGLARRPVGAPIPIHNDPKAPVRGFAPSLIGRARSLAEGATGLLAPKRVPGGSDRATAKLAGWTRLGTPSAAKSKQPTVIRTLAVGEGKAPVWYAAVRGAGLWRSTDLGVSWSQCPGLPVDVFAIRTAPKRPGSVYVATSDGCWISNDSGLTWEDRSSGLENARYLSAIEVKPGEPDVLLAGAATRGPSDFANGPSMDSSSRSTRAKTGARPGRSSAAVTPTPSRTT</sequence>
<organism evidence="2">
    <name type="scientific">Singulisphaera sp. Ch08</name>
    <dbReference type="NCBI Taxonomy" id="3120278"/>
    <lineage>
        <taxon>Bacteria</taxon>
        <taxon>Pseudomonadati</taxon>
        <taxon>Planctomycetota</taxon>
        <taxon>Planctomycetia</taxon>
        <taxon>Isosphaerales</taxon>
        <taxon>Isosphaeraceae</taxon>
        <taxon>Singulisphaera</taxon>
    </lineage>
</organism>